<organism evidence="1 2">
    <name type="scientific">Marchantia polymorpha</name>
    <name type="common">Common liverwort</name>
    <name type="synonym">Marchantia aquatica</name>
    <dbReference type="NCBI Taxonomy" id="3197"/>
    <lineage>
        <taxon>Eukaryota</taxon>
        <taxon>Viridiplantae</taxon>
        <taxon>Streptophyta</taxon>
        <taxon>Embryophyta</taxon>
        <taxon>Marchantiophyta</taxon>
        <taxon>Marchantiopsida</taxon>
        <taxon>Marchantiidae</taxon>
        <taxon>Marchantiales</taxon>
        <taxon>Marchantiaceae</taxon>
        <taxon>Marchantia</taxon>
    </lineage>
</organism>
<proteinExistence type="predicted"/>
<evidence type="ECO:0000313" key="1">
    <source>
        <dbReference type="EMBL" id="PTQ43232.1"/>
    </source>
</evidence>
<keyword evidence="2" id="KW-1185">Reference proteome</keyword>
<sequence length="111" mass="12209">MMRLISSKYGTVLLCPTWGTKEHGCTTIGTYCRWSEHKQDCHQNLVPDNSPAVFSAHLLFPVAHKNREQLRDSSASSCPVDGCQRLNVNAIERCPRGQGQGQGQGLGLKAQ</sequence>
<dbReference type="EMBL" id="KZ772698">
    <property type="protein sequence ID" value="PTQ43232.1"/>
    <property type="molecule type" value="Genomic_DNA"/>
</dbReference>
<reference evidence="2" key="1">
    <citation type="journal article" date="2017" name="Cell">
        <title>Insights into land plant evolution garnered from the Marchantia polymorpha genome.</title>
        <authorList>
            <person name="Bowman J.L."/>
            <person name="Kohchi T."/>
            <person name="Yamato K.T."/>
            <person name="Jenkins J."/>
            <person name="Shu S."/>
            <person name="Ishizaki K."/>
            <person name="Yamaoka S."/>
            <person name="Nishihama R."/>
            <person name="Nakamura Y."/>
            <person name="Berger F."/>
            <person name="Adam C."/>
            <person name="Aki S.S."/>
            <person name="Althoff F."/>
            <person name="Araki T."/>
            <person name="Arteaga-Vazquez M.A."/>
            <person name="Balasubrmanian S."/>
            <person name="Barry K."/>
            <person name="Bauer D."/>
            <person name="Boehm C.R."/>
            <person name="Briginshaw L."/>
            <person name="Caballero-Perez J."/>
            <person name="Catarino B."/>
            <person name="Chen F."/>
            <person name="Chiyoda S."/>
            <person name="Chovatia M."/>
            <person name="Davies K.M."/>
            <person name="Delmans M."/>
            <person name="Demura T."/>
            <person name="Dierschke T."/>
            <person name="Dolan L."/>
            <person name="Dorantes-Acosta A.E."/>
            <person name="Eklund D.M."/>
            <person name="Florent S.N."/>
            <person name="Flores-Sandoval E."/>
            <person name="Fujiyama A."/>
            <person name="Fukuzawa H."/>
            <person name="Galik B."/>
            <person name="Grimanelli D."/>
            <person name="Grimwood J."/>
            <person name="Grossniklaus U."/>
            <person name="Hamada T."/>
            <person name="Haseloff J."/>
            <person name="Hetherington A.J."/>
            <person name="Higo A."/>
            <person name="Hirakawa Y."/>
            <person name="Hundley H.N."/>
            <person name="Ikeda Y."/>
            <person name="Inoue K."/>
            <person name="Inoue S.I."/>
            <person name="Ishida S."/>
            <person name="Jia Q."/>
            <person name="Kakita M."/>
            <person name="Kanazawa T."/>
            <person name="Kawai Y."/>
            <person name="Kawashima T."/>
            <person name="Kennedy M."/>
            <person name="Kinose K."/>
            <person name="Kinoshita T."/>
            <person name="Kohara Y."/>
            <person name="Koide E."/>
            <person name="Komatsu K."/>
            <person name="Kopischke S."/>
            <person name="Kubo M."/>
            <person name="Kyozuka J."/>
            <person name="Lagercrantz U."/>
            <person name="Lin S.S."/>
            <person name="Lindquist E."/>
            <person name="Lipzen A.M."/>
            <person name="Lu C.W."/>
            <person name="De Luna E."/>
            <person name="Martienssen R.A."/>
            <person name="Minamino N."/>
            <person name="Mizutani M."/>
            <person name="Mizutani M."/>
            <person name="Mochizuki N."/>
            <person name="Monte I."/>
            <person name="Mosher R."/>
            <person name="Nagasaki H."/>
            <person name="Nakagami H."/>
            <person name="Naramoto S."/>
            <person name="Nishitani K."/>
            <person name="Ohtani M."/>
            <person name="Okamoto T."/>
            <person name="Okumura M."/>
            <person name="Phillips J."/>
            <person name="Pollak B."/>
            <person name="Reinders A."/>
            <person name="Rovekamp M."/>
            <person name="Sano R."/>
            <person name="Sawa S."/>
            <person name="Schmid M.W."/>
            <person name="Shirakawa M."/>
            <person name="Solano R."/>
            <person name="Spunde A."/>
            <person name="Suetsugu N."/>
            <person name="Sugano S."/>
            <person name="Sugiyama A."/>
            <person name="Sun R."/>
            <person name="Suzuki Y."/>
            <person name="Takenaka M."/>
            <person name="Takezawa D."/>
            <person name="Tomogane H."/>
            <person name="Tsuzuki M."/>
            <person name="Ueda T."/>
            <person name="Umeda M."/>
            <person name="Ward J.M."/>
            <person name="Watanabe Y."/>
            <person name="Yazaki K."/>
            <person name="Yokoyama R."/>
            <person name="Yoshitake Y."/>
            <person name="Yotsui I."/>
            <person name="Zachgo S."/>
            <person name="Schmutz J."/>
        </authorList>
    </citation>
    <scope>NUCLEOTIDE SEQUENCE [LARGE SCALE GENOMIC DNA]</scope>
    <source>
        <strain evidence="2">Tak-1</strain>
    </source>
</reference>
<accession>A0A2R6XAY5</accession>
<dbReference type="Proteomes" id="UP000244005">
    <property type="component" value="Unassembled WGS sequence"/>
</dbReference>
<dbReference type="Gramene" id="Mp2g12660.1">
    <property type="protein sequence ID" value="Mp2g12660.1.cds1"/>
    <property type="gene ID" value="Mp2g12660"/>
</dbReference>
<dbReference type="AlphaFoldDB" id="A0A2R6XAY5"/>
<protein>
    <submittedName>
        <fullName evidence="1">Uncharacterized protein</fullName>
    </submittedName>
</protein>
<evidence type="ECO:0000313" key="2">
    <source>
        <dbReference type="Proteomes" id="UP000244005"/>
    </source>
</evidence>
<gene>
    <name evidence="1" type="ORF">MARPO_0026s0105</name>
</gene>
<name>A0A2R6XAY5_MARPO</name>